<accession>A0A5P2BRU9</accession>
<dbReference type="Gene3D" id="1.10.620.20">
    <property type="entry name" value="Ribonucleotide Reductase, subunit A"/>
    <property type="match status" value="1"/>
</dbReference>
<evidence type="ECO:0000313" key="3">
    <source>
        <dbReference type="Proteomes" id="UP000322927"/>
    </source>
</evidence>
<dbReference type="InterPro" id="IPR012348">
    <property type="entry name" value="RNR-like"/>
</dbReference>
<proteinExistence type="predicted"/>
<dbReference type="Proteomes" id="UP000322927">
    <property type="component" value="Chromosome"/>
</dbReference>
<organism evidence="2 3">
    <name type="scientific">Streptomyces venezuelae</name>
    <dbReference type="NCBI Taxonomy" id="54571"/>
    <lineage>
        <taxon>Bacteria</taxon>
        <taxon>Bacillati</taxon>
        <taxon>Actinomycetota</taxon>
        <taxon>Actinomycetes</taxon>
        <taxon>Kitasatosporales</taxon>
        <taxon>Streptomycetaceae</taxon>
        <taxon>Streptomyces</taxon>
    </lineage>
</organism>
<dbReference type="GO" id="GO:0016491">
    <property type="term" value="F:oxidoreductase activity"/>
    <property type="evidence" value="ECO:0007669"/>
    <property type="project" value="InterPro"/>
</dbReference>
<name>A0A5P2BRU9_STRVZ</name>
<reference evidence="2 3" key="1">
    <citation type="submission" date="2018-05" db="EMBL/GenBank/DDBJ databases">
        <title>Streptomyces venezuelae.</title>
        <authorList>
            <person name="Kim W."/>
            <person name="Lee N."/>
            <person name="Cho B.-K."/>
        </authorList>
    </citation>
    <scope>NUCLEOTIDE SEQUENCE [LARGE SCALE GENOMIC DNA]</scope>
    <source>
        <strain evidence="2 3">ATCC 14584</strain>
    </source>
</reference>
<dbReference type="AlphaFoldDB" id="A0A5P2BRU9"/>
<evidence type="ECO:0000313" key="2">
    <source>
        <dbReference type="EMBL" id="QES32448.1"/>
    </source>
</evidence>
<dbReference type="EMBL" id="CP029192">
    <property type="protein sequence ID" value="QES32448.1"/>
    <property type="molecule type" value="Genomic_DNA"/>
</dbReference>
<gene>
    <name evidence="2" type="ORF">DEJ48_02655</name>
</gene>
<dbReference type="InterPro" id="IPR025859">
    <property type="entry name" value="AurF/CmlI"/>
</dbReference>
<dbReference type="RefSeq" id="WP_150214096.1">
    <property type="nucleotide sequence ID" value="NZ_CP029192.1"/>
</dbReference>
<evidence type="ECO:0000256" key="1">
    <source>
        <dbReference type="SAM" id="MobiDB-lite"/>
    </source>
</evidence>
<feature type="region of interest" description="Disordered" evidence="1">
    <location>
        <begin position="1"/>
        <end position="34"/>
    </location>
</feature>
<dbReference type="Pfam" id="PF11583">
    <property type="entry name" value="AurF"/>
    <property type="match status" value="1"/>
</dbReference>
<protein>
    <submittedName>
        <fullName evidence="2">N-oxidase</fullName>
    </submittedName>
</protein>
<sequence>MNSDTPILEGGPDDAVGQEIPGPPLPEGIPTFDPNDPVENAVIRRLVGNWHRRATVKREEPDLDELFDLSLADYPERILPFRDHPTFRGLDPEKRAELLSWAWIAYNRHTVMAEQKVANPAFALVMEGEYPGLTGEALNLSLAQAMVDEQYHTLMHLNASAVTRRKRGHAMPDNALPLSHTARVHQELRDRAGERWEKSLTTLAFATVSEISINAYLDLLAEDTTIQPINSTTAKLHNRDEYCHASISHVLAEMVYHHLDTRQRRYFLDMLMQGLDAFVANDYTTWHRIVDLVGIDGGHEMLADCQADAGRARLVRDYTGLHKLVEQMDVADQVDFDWSRSHIAH</sequence>
<dbReference type="OrthoDB" id="581579at2"/>